<dbReference type="Pfam" id="PF09736">
    <property type="entry name" value="Bud13"/>
    <property type="match status" value="1"/>
</dbReference>
<name>A0A813JQ36_POLGL</name>
<reference evidence="3" key="1">
    <citation type="submission" date="2021-02" db="EMBL/GenBank/DDBJ databases">
        <authorList>
            <person name="Dougan E. K."/>
            <person name="Rhodes N."/>
            <person name="Thang M."/>
            <person name="Chan C."/>
        </authorList>
    </citation>
    <scope>NUCLEOTIDE SEQUENCE</scope>
</reference>
<dbReference type="AlphaFoldDB" id="A0A813JQ36"/>
<evidence type="ECO:0000313" key="3">
    <source>
        <dbReference type="EMBL" id="CAE8686706.1"/>
    </source>
</evidence>
<dbReference type="GO" id="GO:0000398">
    <property type="term" value="P:mRNA splicing, via spliceosome"/>
    <property type="evidence" value="ECO:0007669"/>
    <property type="project" value="TreeGrafter"/>
</dbReference>
<evidence type="ECO:0000313" key="4">
    <source>
        <dbReference type="Proteomes" id="UP000626109"/>
    </source>
</evidence>
<evidence type="ECO:0000256" key="2">
    <source>
        <dbReference type="SAM" id="MobiDB-lite"/>
    </source>
</evidence>
<accession>A0A813JQ36</accession>
<dbReference type="PANTHER" id="PTHR31809">
    <property type="entry name" value="BUD13 HOMOLOG"/>
    <property type="match status" value="1"/>
</dbReference>
<protein>
    <recommendedName>
        <fullName evidence="5">BUD13 homolog</fullName>
    </recommendedName>
</protein>
<feature type="region of interest" description="Disordered" evidence="2">
    <location>
        <begin position="34"/>
        <end position="76"/>
    </location>
</feature>
<comment type="similarity">
    <text evidence="1">Belongs to the CWC26 family.</text>
</comment>
<organism evidence="3 4">
    <name type="scientific">Polarella glacialis</name>
    <name type="common">Dinoflagellate</name>
    <dbReference type="NCBI Taxonomy" id="89957"/>
    <lineage>
        <taxon>Eukaryota</taxon>
        <taxon>Sar</taxon>
        <taxon>Alveolata</taxon>
        <taxon>Dinophyceae</taxon>
        <taxon>Suessiales</taxon>
        <taxon>Suessiaceae</taxon>
        <taxon>Polarella</taxon>
    </lineage>
</organism>
<dbReference type="GO" id="GO:0003723">
    <property type="term" value="F:RNA binding"/>
    <property type="evidence" value="ECO:0007669"/>
    <property type="project" value="TreeGrafter"/>
</dbReference>
<sequence length="196" mass="22953">VRADRRAAVEMAPDDETGKGATTVYRNREGSKIDRAAWVDQQQKKKKKKMSDYPEQELEWGGGVKQKASQEADKEELERIAAQPFARFQPDEKYVQELKEKQDWADPMRKFQEDEEKVADGIDAMKASNNFGDAQAVVKKKPKCPHAPWLNRHNILPGYRWDGKIRGNGYERRWLEAQNARKNRVNEKWKYEMEEQ</sequence>
<dbReference type="InterPro" id="IPR018609">
    <property type="entry name" value="Bud13"/>
</dbReference>
<dbReference type="InterPro" id="IPR051112">
    <property type="entry name" value="CWC26_splicing_factor"/>
</dbReference>
<evidence type="ECO:0008006" key="5">
    <source>
        <dbReference type="Google" id="ProtNLM"/>
    </source>
</evidence>
<evidence type="ECO:0000256" key="1">
    <source>
        <dbReference type="ARBA" id="ARBA00011069"/>
    </source>
</evidence>
<gene>
    <name evidence="3" type="ORF">PGLA2088_LOCUS25111</name>
</gene>
<dbReference type="Proteomes" id="UP000626109">
    <property type="component" value="Unassembled WGS sequence"/>
</dbReference>
<comment type="caution">
    <text evidence="3">The sequence shown here is derived from an EMBL/GenBank/DDBJ whole genome shotgun (WGS) entry which is preliminary data.</text>
</comment>
<dbReference type="EMBL" id="CAJNNW010026626">
    <property type="protein sequence ID" value="CAE8686706.1"/>
    <property type="molecule type" value="Genomic_DNA"/>
</dbReference>
<dbReference type="GO" id="GO:0070274">
    <property type="term" value="C:RES complex"/>
    <property type="evidence" value="ECO:0007669"/>
    <property type="project" value="TreeGrafter"/>
</dbReference>
<feature type="non-terminal residue" evidence="3">
    <location>
        <position position="1"/>
    </location>
</feature>
<dbReference type="GO" id="GO:0005684">
    <property type="term" value="C:U2-type spliceosomal complex"/>
    <property type="evidence" value="ECO:0007669"/>
    <property type="project" value="TreeGrafter"/>
</dbReference>
<dbReference type="PANTHER" id="PTHR31809:SF0">
    <property type="entry name" value="BUD13 HOMOLOG"/>
    <property type="match status" value="1"/>
</dbReference>
<feature type="region of interest" description="Disordered" evidence="2">
    <location>
        <begin position="1"/>
        <end position="22"/>
    </location>
</feature>
<proteinExistence type="inferred from homology"/>